<feature type="transmembrane region" description="Helical" evidence="6">
    <location>
        <begin position="146"/>
        <end position="166"/>
    </location>
</feature>
<dbReference type="InterPro" id="IPR037185">
    <property type="entry name" value="EmrE-like"/>
</dbReference>
<dbReference type="GO" id="GO:0015095">
    <property type="term" value="F:magnesium ion transmembrane transporter activity"/>
    <property type="evidence" value="ECO:0007669"/>
    <property type="project" value="InterPro"/>
</dbReference>
<evidence type="ECO:0000256" key="1">
    <source>
        <dbReference type="ARBA" id="ARBA00004141"/>
    </source>
</evidence>
<dbReference type="AlphaFoldDB" id="A0AAD8LKZ3"/>
<evidence type="ECO:0000313" key="7">
    <source>
        <dbReference type="EMBL" id="KAK1170126.1"/>
    </source>
</evidence>
<evidence type="ECO:0000256" key="6">
    <source>
        <dbReference type="SAM" id="Phobius"/>
    </source>
</evidence>
<reference evidence="7" key="1">
    <citation type="submission" date="2022-02" db="EMBL/GenBank/DDBJ databases">
        <title>Atlantic sturgeon de novo genome assembly.</title>
        <authorList>
            <person name="Stock M."/>
            <person name="Klopp C."/>
            <person name="Guiguen Y."/>
            <person name="Cabau C."/>
            <person name="Parinello H."/>
            <person name="Santidrian Yebra-Pimentel E."/>
            <person name="Kuhl H."/>
            <person name="Dirks R.P."/>
            <person name="Guessner J."/>
            <person name="Wuertz S."/>
            <person name="Du K."/>
            <person name="Schartl M."/>
        </authorList>
    </citation>
    <scope>NUCLEOTIDE SEQUENCE</scope>
    <source>
        <strain evidence="7">STURGEONOMICS-FGT-2020</strain>
        <tissue evidence="7">Whole blood</tissue>
    </source>
</reference>
<comment type="subcellular location">
    <subcellularLocation>
        <location evidence="1">Membrane</location>
        <topology evidence="1">Multi-pass membrane protein</topology>
    </subcellularLocation>
</comment>
<dbReference type="InterPro" id="IPR008521">
    <property type="entry name" value="Mg_trans_NIPA"/>
</dbReference>
<evidence type="ECO:0000313" key="8">
    <source>
        <dbReference type="Proteomes" id="UP001230051"/>
    </source>
</evidence>
<sequence>MTLDPKESTGNSLSAGLCIAVLSSLVNGSTFVLQKKGILQAQKRGVSYLTECVWWSGTLAMALGQVGNFLAYNMAPAALVTPLGALGVPFGSLLASYMLQENLNVLGKLGCVLSCAGAAVLIIHAPKSENVSSRMELEEKLGDPVFLGYLCVILLLLLLLILWVAPVHGHTNIMVYSTICSLLGSFTVPSSKGVGLAAQDVFTGDPSNQRALCLLGLLLVTLASSVLIQFTFINKALKHFDSSVFGAVYYVTFTTLVTLATAILFREWSDVGAVDCLGMLCGFVTVSVGIVLLEVFKEFTWSWNDVKKAPRKKD</sequence>
<feature type="transmembrane region" description="Helical" evidence="6">
    <location>
        <begin position="106"/>
        <end position="126"/>
    </location>
</feature>
<feature type="transmembrane region" description="Helical" evidence="6">
    <location>
        <begin position="12"/>
        <end position="33"/>
    </location>
</feature>
<keyword evidence="8" id="KW-1185">Reference proteome</keyword>
<evidence type="ECO:0000256" key="4">
    <source>
        <dbReference type="ARBA" id="ARBA00022989"/>
    </source>
</evidence>
<feature type="transmembrane region" description="Helical" evidence="6">
    <location>
        <begin position="271"/>
        <end position="293"/>
    </location>
</feature>
<accession>A0AAD8LKZ3</accession>
<dbReference type="SUPFAM" id="SSF103481">
    <property type="entry name" value="Multidrug resistance efflux transporter EmrE"/>
    <property type="match status" value="1"/>
</dbReference>
<feature type="transmembrane region" description="Helical" evidence="6">
    <location>
        <begin position="78"/>
        <end position="99"/>
    </location>
</feature>
<dbReference type="PANTHER" id="PTHR12570">
    <property type="match status" value="1"/>
</dbReference>
<keyword evidence="3 6" id="KW-0812">Transmembrane</keyword>
<protein>
    <submittedName>
        <fullName evidence="7">Magnesium transporter NIPA1 isoform X1</fullName>
    </submittedName>
</protein>
<feature type="transmembrane region" description="Helical" evidence="6">
    <location>
        <begin position="244"/>
        <end position="265"/>
    </location>
</feature>
<feature type="transmembrane region" description="Helical" evidence="6">
    <location>
        <begin position="53"/>
        <end position="72"/>
    </location>
</feature>
<comment type="caution">
    <text evidence="7">The sequence shown here is derived from an EMBL/GenBank/DDBJ whole genome shotgun (WGS) entry which is preliminary data.</text>
</comment>
<organism evidence="7 8">
    <name type="scientific">Acipenser oxyrinchus oxyrinchus</name>
    <dbReference type="NCBI Taxonomy" id="40147"/>
    <lineage>
        <taxon>Eukaryota</taxon>
        <taxon>Metazoa</taxon>
        <taxon>Chordata</taxon>
        <taxon>Craniata</taxon>
        <taxon>Vertebrata</taxon>
        <taxon>Euteleostomi</taxon>
        <taxon>Actinopterygii</taxon>
        <taxon>Chondrostei</taxon>
        <taxon>Acipenseriformes</taxon>
        <taxon>Acipenseridae</taxon>
        <taxon>Acipenser</taxon>
    </lineage>
</organism>
<keyword evidence="4 6" id="KW-1133">Transmembrane helix</keyword>
<dbReference type="EMBL" id="JAGXEW010000007">
    <property type="protein sequence ID" value="KAK1170126.1"/>
    <property type="molecule type" value="Genomic_DNA"/>
</dbReference>
<feature type="transmembrane region" description="Helical" evidence="6">
    <location>
        <begin position="211"/>
        <end position="232"/>
    </location>
</feature>
<dbReference type="PANTHER" id="PTHR12570:SF17">
    <property type="entry name" value="MAGNESIUM TRANSPORTER NIPA1"/>
    <property type="match status" value="1"/>
</dbReference>
<dbReference type="GO" id="GO:0016020">
    <property type="term" value="C:membrane"/>
    <property type="evidence" value="ECO:0007669"/>
    <property type="project" value="UniProtKB-SubCell"/>
</dbReference>
<dbReference type="Pfam" id="PF05653">
    <property type="entry name" value="Mg_trans_NIPA"/>
    <property type="match status" value="1"/>
</dbReference>
<name>A0AAD8LKZ3_ACIOX</name>
<evidence type="ECO:0000256" key="5">
    <source>
        <dbReference type="ARBA" id="ARBA00023136"/>
    </source>
</evidence>
<proteinExistence type="inferred from homology"/>
<evidence type="ECO:0000256" key="3">
    <source>
        <dbReference type="ARBA" id="ARBA00022692"/>
    </source>
</evidence>
<evidence type="ECO:0000256" key="2">
    <source>
        <dbReference type="ARBA" id="ARBA00007230"/>
    </source>
</evidence>
<dbReference type="Proteomes" id="UP001230051">
    <property type="component" value="Unassembled WGS sequence"/>
</dbReference>
<comment type="similarity">
    <text evidence="2">Belongs to the NIPA family.</text>
</comment>
<keyword evidence="5 6" id="KW-0472">Membrane</keyword>
<gene>
    <name evidence="7" type="primary">NIPA1</name>
    <name evidence="7" type="ORF">AOXY_G9100</name>
</gene>